<name>A0A432VZ67_9GAMM</name>
<evidence type="ECO:0000256" key="5">
    <source>
        <dbReference type="ARBA" id="ARBA00022884"/>
    </source>
</evidence>
<dbReference type="GO" id="GO:0016787">
    <property type="term" value="F:hydrolase activity"/>
    <property type="evidence" value="ECO:0007669"/>
    <property type="project" value="UniProtKB-KW"/>
</dbReference>
<evidence type="ECO:0000256" key="6">
    <source>
        <dbReference type="HAMAP-Rule" id="MF_01042"/>
    </source>
</evidence>
<dbReference type="RefSeq" id="WP_126791251.1">
    <property type="nucleotide sequence ID" value="NZ_PIPI01000001.1"/>
</dbReference>
<evidence type="ECO:0000313" key="8">
    <source>
        <dbReference type="EMBL" id="RUO21950.1"/>
    </source>
</evidence>
<protein>
    <recommendedName>
        <fullName evidence="6">Ribosome rescue factor SmrB</fullName>
        <ecNumber evidence="6">3.1.-.-</ecNumber>
    </recommendedName>
</protein>
<dbReference type="Proteomes" id="UP000288212">
    <property type="component" value="Unassembled WGS sequence"/>
</dbReference>
<comment type="subunit">
    <text evidence="6">Associates with collided ribosomes, but not with correctly translating polysomes.</text>
</comment>
<dbReference type="InterPro" id="IPR022990">
    <property type="entry name" value="SmrB-like"/>
</dbReference>
<dbReference type="PANTHER" id="PTHR35562">
    <property type="entry name" value="DNA ENDONUCLEASE SMRA-RELATED"/>
    <property type="match status" value="1"/>
</dbReference>
<dbReference type="OrthoDB" id="5795446at2"/>
<dbReference type="SUPFAM" id="SSF160443">
    <property type="entry name" value="SMR domain-like"/>
    <property type="match status" value="1"/>
</dbReference>
<organism evidence="8 9">
    <name type="scientific">Aliidiomarina haloalkalitolerans</name>
    <dbReference type="NCBI Taxonomy" id="859059"/>
    <lineage>
        <taxon>Bacteria</taxon>
        <taxon>Pseudomonadati</taxon>
        <taxon>Pseudomonadota</taxon>
        <taxon>Gammaproteobacteria</taxon>
        <taxon>Alteromonadales</taxon>
        <taxon>Idiomarinaceae</taxon>
        <taxon>Aliidiomarina</taxon>
    </lineage>
</organism>
<dbReference type="AlphaFoldDB" id="A0A432VZ67"/>
<dbReference type="InterPro" id="IPR036063">
    <property type="entry name" value="Smr_dom_sf"/>
</dbReference>
<comment type="caution">
    <text evidence="8">The sequence shown here is derived from an EMBL/GenBank/DDBJ whole genome shotgun (WGS) entry which is preliminary data.</text>
</comment>
<dbReference type="EMBL" id="PIPI01000001">
    <property type="protein sequence ID" value="RUO21950.1"/>
    <property type="molecule type" value="Genomic_DNA"/>
</dbReference>
<dbReference type="GO" id="GO:0072344">
    <property type="term" value="P:rescue of stalled ribosome"/>
    <property type="evidence" value="ECO:0007669"/>
    <property type="project" value="UniProtKB-UniRule"/>
</dbReference>
<dbReference type="GO" id="GO:0019843">
    <property type="term" value="F:rRNA binding"/>
    <property type="evidence" value="ECO:0007669"/>
    <property type="project" value="UniProtKB-UniRule"/>
</dbReference>
<evidence type="ECO:0000256" key="2">
    <source>
        <dbReference type="ARBA" id="ARBA00022730"/>
    </source>
</evidence>
<comment type="similarity">
    <text evidence="6">Belongs to the SmrB family.</text>
</comment>
<keyword evidence="5 6" id="KW-0694">RNA-binding</keyword>
<dbReference type="Gene3D" id="3.30.1370.110">
    <property type="match status" value="1"/>
</dbReference>
<dbReference type="HAMAP" id="MF_01042">
    <property type="entry name" value="SmrB"/>
    <property type="match status" value="1"/>
</dbReference>
<dbReference type="NCBIfam" id="NF003432">
    <property type="entry name" value="PRK04946.1"/>
    <property type="match status" value="1"/>
</dbReference>
<dbReference type="PROSITE" id="PS50828">
    <property type="entry name" value="SMR"/>
    <property type="match status" value="1"/>
</dbReference>
<reference evidence="8 9" key="1">
    <citation type="journal article" date="2011" name="Front. Microbiol.">
        <title>Genomic signatures of strain selection and enhancement in Bacillus atrophaeus var. globigii, a historical biowarfare simulant.</title>
        <authorList>
            <person name="Gibbons H.S."/>
            <person name="Broomall S.M."/>
            <person name="McNew L.A."/>
            <person name="Daligault H."/>
            <person name="Chapman C."/>
            <person name="Bruce D."/>
            <person name="Karavis M."/>
            <person name="Krepps M."/>
            <person name="McGregor P.A."/>
            <person name="Hong C."/>
            <person name="Park K.H."/>
            <person name="Akmal A."/>
            <person name="Feldman A."/>
            <person name="Lin J.S."/>
            <person name="Chang W.E."/>
            <person name="Higgs B.W."/>
            <person name="Demirev P."/>
            <person name="Lindquist J."/>
            <person name="Liem A."/>
            <person name="Fochler E."/>
            <person name="Read T.D."/>
            <person name="Tapia R."/>
            <person name="Johnson S."/>
            <person name="Bishop-Lilly K.A."/>
            <person name="Detter C."/>
            <person name="Han C."/>
            <person name="Sozhamannan S."/>
            <person name="Rosenzweig C.N."/>
            <person name="Skowronski E.W."/>
        </authorList>
    </citation>
    <scope>NUCLEOTIDE SEQUENCE [LARGE SCALE GENOMIC DNA]</scope>
    <source>
        <strain evidence="8 9">AK5</strain>
    </source>
</reference>
<dbReference type="PANTHER" id="PTHR35562:SF1">
    <property type="entry name" value="UPF0115 PROTEIN YFCN"/>
    <property type="match status" value="1"/>
</dbReference>
<dbReference type="SMART" id="SM00463">
    <property type="entry name" value="SMR"/>
    <property type="match status" value="1"/>
</dbReference>
<accession>A0A432VZ67</accession>
<feature type="domain" description="Smr" evidence="7">
    <location>
        <begin position="109"/>
        <end position="184"/>
    </location>
</feature>
<comment type="function">
    <text evidence="6">Acts as a ribosome collision sensor. Detects stalled/collided disomes (pairs of ribosomes where the leading ribosome is stalled and a second ribosome has collided with it) and endonucleolytically cleaves mRNA at the 5' boundary of the stalled ribosome. Stalled/collided disomes form a new interface (primarily via the 30S subunits) that binds SmrB. Cleaved mRNA becomes available for tmRNA ligation, leading to ribosomal subunit dissociation and rescue of stalled ribosomes.</text>
</comment>
<dbReference type="Pfam" id="PF01713">
    <property type="entry name" value="Smr"/>
    <property type="match status" value="1"/>
</dbReference>
<keyword evidence="1 6" id="KW-0540">Nuclease</keyword>
<dbReference type="InterPro" id="IPR002625">
    <property type="entry name" value="Smr_dom"/>
</dbReference>
<evidence type="ECO:0000313" key="9">
    <source>
        <dbReference type="Proteomes" id="UP000288212"/>
    </source>
</evidence>
<dbReference type="EC" id="3.1.-.-" evidence="6"/>
<gene>
    <name evidence="6" type="primary">smrB</name>
    <name evidence="8" type="ORF">CWE06_03665</name>
</gene>
<keyword evidence="2 6" id="KW-0699">rRNA-binding</keyword>
<dbReference type="GO" id="GO:0004521">
    <property type="term" value="F:RNA endonuclease activity"/>
    <property type="evidence" value="ECO:0007669"/>
    <property type="project" value="UniProtKB-UniRule"/>
</dbReference>
<evidence type="ECO:0000259" key="7">
    <source>
        <dbReference type="PROSITE" id="PS50828"/>
    </source>
</evidence>
<keyword evidence="3 6" id="KW-0255">Endonuclease</keyword>
<evidence type="ECO:0000256" key="4">
    <source>
        <dbReference type="ARBA" id="ARBA00022801"/>
    </source>
</evidence>
<evidence type="ECO:0000256" key="3">
    <source>
        <dbReference type="ARBA" id="ARBA00022759"/>
    </source>
</evidence>
<keyword evidence="4 6" id="KW-0378">Hydrolase</keyword>
<sequence length="188" mass="20600">MAKKPKAPADTKAPEQLSAEELALFQAAVAGATPLQQDEIPPPAPKLKAKRVFQQRHEKTLQRVQATDPFSDHFQPNLPTGTMQWVATGDEPYLAKRLRRGDFDPEMILDLHGYTKANARLELAAAIAACVAENIACLCVVHGIGHGILRQQVPAWLTQHPAIRAFHQAPLEWGGQGALLVLLRVTEN</sequence>
<proteinExistence type="inferred from homology"/>
<evidence type="ECO:0000256" key="1">
    <source>
        <dbReference type="ARBA" id="ARBA00022722"/>
    </source>
</evidence>
<keyword evidence="9" id="KW-1185">Reference proteome</keyword>